<organism evidence="5 6">
    <name type="scientific">Xiashengella succiniciproducens</name>
    <dbReference type="NCBI Taxonomy" id="2949635"/>
    <lineage>
        <taxon>Bacteria</taxon>
        <taxon>Pseudomonadati</taxon>
        <taxon>Bacteroidota</taxon>
        <taxon>Bacteroidia</taxon>
        <taxon>Marinilabiliales</taxon>
        <taxon>Marinilabiliaceae</taxon>
        <taxon>Xiashengella</taxon>
    </lineage>
</organism>
<evidence type="ECO:0000313" key="5">
    <source>
        <dbReference type="EMBL" id="URW78771.1"/>
    </source>
</evidence>
<dbReference type="GO" id="GO:0005737">
    <property type="term" value="C:cytoplasm"/>
    <property type="evidence" value="ECO:0007669"/>
    <property type="project" value="UniProtKB-SubCell"/>
</dbReference>
<dbReference type="EMBL" id="CP098400">
    <property type="protein sequence ID" value="URW78771.1"/>
    <property type="molecule type" value="Genomic_DNA"/>
</dbReference>
<dbReference type="CDD" id="cd00555">
    <property type="entry name" value="Maf"/>
    <property type="match status" value="1"/>
</dbReference>
<dbReference type="Gene3D" id="3.90.950.10">
    <property type="match status" value="1"/>
</dbReference>
<comment type="caution">
    <text evidence="4">Lacks conserved residue(s) required for the propagation of feature annotation.</text>
</comment>
<dbReference type="SUPFAM" id="SSF52972">
    <property type="entry name" value="ITPase-like"/>
    <property type="match status" value="1"/>
</dbReference>
<dbReference type="InterPro" id="IPR003697">
    <property type="entry name" value="Maf-like"/>
</dbReference>
<comment type="cofactor">
    <cofactor evidence="1 4">
        <name>a divalent metal cation</name>
        <dbReference type="ChEBI" id="CHEBI:60240"/>
    </cofactor>
</comment>
<evidence type="ECO:0000256" key="3">
    <source>
        <dbReference type="ARBA" id="ARBA00023080"/>
    </source>
</evidence>
<dbReference type="RefSeq" id="WP_250722158.1">
    <property type="nucleotide sequence ID" value="NZ_CP098400.1"/>
</dbReference>
<dbReference type="PANTHER" id="PTHR43213:SF5">
    <property type="entry name" value="BIFUNCTIONAL DTTP_UTP PYROPHOSPHATASE_METHYLTRANSFERASE PROTEIN-RELATED"/>
    <property type="match status" value="1"/>
</dbReference>
<dbReference type="KEGG" id="alkq:M9189_07830"/>
<comment type="catalytic activity">
    <reaction evidence="4">
        <text>dTTP + H2O = dTMP + diphosphate + H(+)</text>
        <dbReference type="Rhea" id="RHEA:28534"/>
        <dbReference type="ChEBI" id="CHEBI:15377"/>
        <dbReference type="ChEBI" id="CHEBI:15378"/>
        <dbReference type="ChEBI" id="CHEBI:33019"/>
        <dbReference type="ChEBI" id="CHEBI:37568"/>
        <dbReference type="ChEBI" id="CHEBI:63528"/>
        <dbReference type="EC" id="3.6.1.9"/>
    </reaction>
</comment>
<dbReference type="PIRSF" id="PIRSF006305">
    <property type="entry name" value="Maf"/>
    <property type="match status" value="1"/>
</dbReference>
<sequence>MLANLKDHRIILASQSPRRQELLRMAEVDFEVAAIPGLEESFPDSLPAEQTAQYLARMKMEGYEEYWSQPKTLVITADTVVVLGDEVLGKPRDREDAIAMLSRLSGAVHTVFTGVAIRTAERQSSFTASTQVFFKELQERDIIDYVDRYRPFDKAGSYGVQEWIGLIGVGRIEGSFYNVMGLPVATLYEELRKF</sequence>
<reference evidence="5" key="1">
    <citation type="submission" date="2022-05" db="EMBL/GenBank/DDBJ databases">
        <authorList>
            <person name="Sun X."/>
        </authorList>
    </citation>
    <scope>NUCLEOTIDE SEQUENCE</scope>
    <source>
        <strain evidence="5">Ai-910</strain>
    </source>
</reference>
<keyword evidence="4" id="KW-0963">Cytoplasm</keyword>
<reference evidence="5" key="2">
    <citation type="submission" date="2022-06" db="EMBL/GenBank/DDBJ databases">
        <title>Xiashengella guii gen. nov. sp. nov., a bacterium isolated form anaerobic digestion tank.</title>
        <authorList>
            <person name="Huang H."/>
        </authorList>
    </citation>
    <scope>NUCLEOTIDE SEQUENCE</scope>
    <source>
        <strain evidence="5">Ai-910</strain>
    </source>
</reference>
<evidence type="ECO:0000256" key="4">
    <source>
        <dbReference type="HAMAP-Rule" id="MF_00528"/>
    </source>
</evidence>
<dbReference type="Pfam" id="PF02545">
    <property type="entry name" value="Maf"/>
    <property type="match status" value="1"/>
</dbReference>
<comment type="catalytic activity">
    <reaction evidence="4">
        <text>UTP + H2O = UMP + diphosphate + H(+)</text>
        <dbReference type="Rhea" id="RHEA:29395"/>
        <dbReference type="ChEBI" id="CHEBI:15377"/>
        <dbReference type="ChEBI" id="CHEBI:15378"/>
        <dbReference type="ChEBI" id="CHEBI:33019"/>
        <dbReference type="ChEBI" id="CHEBI:46398"/>
        <dbReference type="ChEBI" id="CHEBI:57865"/>
        <dbReference type="EC" id="3.6.1.9"/>
    </reaction>
</comment>
<name>A0A9J6ZM79_9BACT</name>
<protein>
    <recommendedName>
        <fullName evidence="4">dTTP/UTP pyrophosphatase</fullName>
        <shortName evidence="4">dTTPase/UTPase</shortName>
        <ecNumber evidence="4">3.6.1.9</ecNumber>
    </recommendedName>
    <alternativeName>
        <fullName evidence="4">Nucleoside triphosphate pyrophosphatase</fullName>
    </alternativeName>
    <alternativeName>
        <fullName evidence="4">Nucleotide pyrophosphatase</fullName>
        <shortName evidence="4">Nucleotide PPase</shortName>
    </alternativeName>
</protein>
<dbReference type="InterPro" id="IPR029001">
    <property type="entry name" value="ITPase-like_fam"/>
</dbReference>
<dbReference type="AlphaFoldDB" id="A0A9J6ZM79"/>
<dbReference type="HAMAP" id="MF_00528">
    <property type="entry name" value="Maf"/>
    <property type="match status" value="1"/>
</dbReference>
<dbReference type="NCBIfam" id="TIGR00172">
    <property type="entry name" value="maf"/>
    <property type="match status" value="1"/>
</dbReference>
<accession>A0A9J6ZM79</accession>
<dbReference type="GO" id="GO:0047429">
    <property type="term" value="F:nucleoside triphosphate diphosphatase activity"/>
    <property type="evidence" value="ECO:0007669"/>
    <property type="project" value="UniProtKB-EC"/>
</dbReference>
<dbReference type="PANTHER" id="PTHR43213">
    <property type="entry name" value="BIFUNCTIONAL DTTP/UTP PYROPHOSPHATASE/METHYLTRANSFERASE PROTEIN-RELATED"/>
    <property type="match status" value="1"/>
</dbReference>
<dbReference type="GO" id="GO:0009117">
    <property type="term" value="P:nucleotide metabolic process"/>
    <property type="evidence" value="ECO:0007669"/>
    <property type="project" value="UniProtKB-KW"/>
</dbReference>
<evidence type="ECO:0000256" key="2">
    <source>
        <dbReference type="ARBA" id="ARBA00022801"/>
    </source>
</evidence>
<feature type="site" description="Important for substrate specificity" evidence="4">
    <location>
        <position position="79"/>
    </location>
</feature>
<dbReference type="Proteomes" id="UP001056426">
    <property type="component" value="Chromosome"/>
</dbReference>
<proteinExistence type="inferred from homology"/>
<keyword evidence="3 4" id="KW-0546">Nucleotide metabolism</keyword>
<feature type="active site" description="Proton acceptor" evidence="4">
    <location>
        <position position="78"/>
    </location>
</feature>
<keyword evidence="6" id="KW-1185">Reference proteome</keyword>
<keyword evidence="2 4" id="KW-0378">Hydrolase</keyword>
<feature type="site" description="Important for substrate specificity" evidence="4">
    <location>
        <position position="161"/>
    </location>
</feature>
<dbReference type="EC" id="3.6.1.9" evidence="4"/>
<feature type="site" description="Important for substrate specificity" evidence="4">
    <location>
        <position position="18"/>
    </location>
</feature>
<evidence type="ECO:0000313" key="6">
    <source>
        <dbReference type="Proteomes" id="UP001056426"/>
    </source>
</evidence>
<evidence type="ECO:0000256" key="1">
    <source>
        <dbReference type="ARBA" id="ARBA00001968"/>
    </source>
</evidence>
<gene>
    <name evidence="5" type="ORF">M9189_07830</name>
</gene>
<comment type="subcellular location">
    <subcellularLocation>
        <location evidence="4">Cytoplasm</location>
    </subcellularLocation>
</comment>
<comment type="similarity">
    <text evidence="4">Belongs to the Maf family. YhdE subfamily.</text>
</comment>
<comment type="function">
    <text evidence="4">Nucleoside triphosphate pyrophosphatase that hydrolyzes dTTP and UTP. May have a dual role in cell division arrest and in preventing the incorporation of modified nucleotides into cellular nucleic acids.</text>
</comment>